<dbReference type="Pfam" id="PF01569">
    <property type="entry name" value="PAP2"/>
    <property type="match status" value="1"/>
</dbReference>
<feature type="signal peptide" evidence="1">
    <location>
        <begin position="1"/>
        <end position="20"/>
    </location>
</feature>
<keyword evidence="4" id="KW-1185">Reference proteome</keyword>
<gene>
    <name evidence="3" type="ORF">GS399_12825</name>
</gene>
<dbReference type="AlphaFoldDB" id="A0A7K1YBW8"/>
<keyword evidence="1" id="KW-0732">Signal</keyword>
<dbReference type="InterPro" id="IPR036938">
    <property type="entry name" value="PAP2/HPO_sf"/>
</dbReference>
<sequence length="442" mass="49336">MKFLKNVVFILFFSASVCFADSKKNQPAYLEIAPVINSINMVMIHDVISPPVAARYYAYSMLSAYKIISENNKGIPAAGTFIKNFPKNNSAAQDEAYTIAAIYSMLETAKIMLPSGYMIQDDQDNYIRLLKKNKIRQEVIDKAIAMAAKSSEEVISFSKSDNYSKLSAMLRYTPIKGDAFWYPTPPSYLDAVEPNWNRIRPLVIDSAAQFKPAPPVAFSKDSTSKFFKMAKEVYTTVKQADNGKILMASFWDCNPFAITTSGHMNIGFKKISPGGHWMNIAALAVKKANLSTDESVEVMTIEAITLMDGFIGCWDEKYRSSRVRPETYINRIIDINWKPYLQTPPFPEYTSGHAVVSNSSATILTYLLGDNFAYTDDTELPFGLGPRSFKSFKQAAAEASISRLYGGIHYRDSIEEGNRQGVAVATNVIEKIKKAGVKPIRQ</sequence>
<dbReference type="RefSeq" id="WP_160845035.1">
    <property type="nucleotide sequence ID" value="NZ_WVHT01000005.1"/>
</dbReference>
<protein>
    <submittedName>
        <fullName evidence="3">Phosphatase PAP2 family protein</fullName>
    </submittedName>
</protein>
<evidence type="ECO:0000259" key="2">
    <source>
        <dbReference type="Pfam" id="PF01569"/>
    </source>
</evidence>
<reference evidence="3 4" key="1">
    <citation type="submission" date="2019-11" db="EMBL/GenBank/DDBJ databases">
        <title>Pedobacter sp. HMF7647 Genome sequencing and assembly.</title>
        <authorList>
            <person name="Kang H."/>
            <person name="Kim H."/>
            <person name="Joh K."/>
        </authorList>
    </citation>
    <scope>NUCLEOTIDE SEQUENCE [LARGE SCALE GENOMIC DNA]</scope>
    <source>
        <strain evidence="3 4">HMF7647</strain>
    </source>
</reference>
<dbReference type="InterPro" id="IPR052559">
    <property type="entry name" value="V-haloperoxidase"/>
</dbReference>
<dbReference type="PANTHER" id="PTHR34599">
    <property type="entry name" value="PEROXIDASE-RELATED"/>
    <property type="match status" value="1"/>
</dbReference>
<dbReference type="Gene3D" id="1.10.606.20">
    <property type="match status" value="1"/>
</dbReference>
<dbReference type="CDD" id="cd03398">
    <property type="entry name" value="PAP2_haloperoxidase"/>
    <property type="match status" value="1"/>
</dbReference>
<proteinExistence type="predicted"/>
<dbReference type="InterPro" id="IPR000326">
    <property type="entry name" value="PAP2/HPO"/>
</dbReference>
<comment type="caution">
    <text evidence="3">The sequence shown here is derived from an EMBL/GenBank/DDBJ whole genome shotgun (WGS) entry which is preliminary data.</text>
</comment>
<evidence type="ECO:0000313" key="3">
    <source>
        <dbReference type="EMBL" id="MXV51861.1"/>
    </source>
</evidence>
<feature type="domain" description="Phosphatidic acid phosphatase type 2/haloperoxidase" evidence="2">
    <location>
        <begin position="317"/>
        <end position="428"/>
    </location>
</feature>
<evidence type="ECO:0000256" key="1">
    <source>
        <dbReference type="SAM" id="SignalP"/>
    </source>
</evidence>
<feature type="chain" id="PRO_5029670782" evidence="1">
    <location>
        <begin position="21"/>
        <end position="442"/>
    </location>
</feature>
<evidence type="ECO:0000313" key="4">
    <source>
        <dbReference type="Proteomes" id="UP000466586"/>
    </source>
</evidence>
<accession>A0A7K1YBW8</accession>
<dbReference type="Proteomes" id="UP000466586">
    <property type="component" value="Unassembled WGS sequence"/>
</dbReference>
<dbReference type="EMBL" id="WVHT01000005">
    <property type="protein sequence ID" value="MXV51861.1"/>
    <property type="molecule type" value="Genomic_DNA"/>
</dbReference>
<name>A0A7K1YBW8_9SPHI</name>
<dbReference type="PANTHER" id="PTHR34599:SF2">
    <property type="entry name" value="TRAF-TYPE DOMAIN-CONTAINING PROTEIN"/>
    <property type="match status" value="1"/>
</dbReference>
<organism evidence="3 4">
    <name type="scientific">Hufsiella arboris</name>
    <dbReference type="NCBI Taxonomy" id="2695275"/>
    <lineage>
        <taxon>Bacteria</taxon>
        <taxon>Pseudomonadati</taxon>
        <taxon>Bacteroidota</taxon>
        <taxon>Sphingobacteriia</taxon>
        <taxon>Sphingobacteriales</taxon>
        <taxon>Sphingobacteriaceae</taxon>
        <taxon>Hufsiella</taxon>
    </lineage>
</organism>
<dbReference type="SUPFAM" id="SSF48317">
    <property type="entry name" value="Acid phosphatase/Vanadium-dependent haloperoxidase"/>
    <property type="match status" value="1"/>
</dbReference>